<dbReference type="PANTHER" id="PTHR35525">
    <property type="entry name" value="BLL6575 PROTEIN"/>
    <property type="match status" value="1"/>
</dbReference>
<organism evidence="2 3">
    <name type="scientific">Paraburkholderia edwinii</name>
    <dbReference type="NCBI Taxonomy" id="2861782"/>
    <lineage>
        <taxon>Bacteria</taxon>
        <taxon>Pseudomonadati</taxon>
        <taxon>Pseudomonadota</taxon>
        <taxon>Betaproteobacteria</taxon>
        <taxon>Burkholderiales</taxon>
        <taxon>Burkholderiaceae</taxon>
        <taxon>Paraburkholderia</taxon>
    </lineage>
</organism>
<dbReference type="Gene3D" id="1.10.3300.10">
    <property type="entry name" value="Jann2411-like domain"/>
    <property type="match status" value="1"/>
</dbReference>
<dbReference type="PANTHER" id="PTHR35525:SF3">
    <property type="entry name" value="BLL6575 PROTEIN"/>
    <property type="match status" value="1"/>
</dbReference>
<evidence type="ECO:0000259" key="1">
    <source>
        <dbReference type="Pfam" id="PF11706"/>
    </source>
</evidence>
<dbReference type="InterPro" id="IPR010852">
    <property type="entry name" value="ABATE"/>
</dbReference>
<dbReference type="EMBL" id="CP080096">
    <property type="protein sequence ID" value="QYD71717.1"/>
    <property type="molecule type" value="Genomic_DNA"/>
</dbReference>
<reference evidence="2 3" key="1">
    <citation type="submission" date="2021-07" db="EMBL/GenBank/DDBJ databases">
        <title>Paraburkholderia edwinii protects Aspergillus sp. from phenazines by acting as a toxin sponge.</title>
        <authorList>
            <person name="Dahlstrom K.M."/>
            <person name="Newman D.K."/>
        </authorList>
    </citation>
    <scope>NUCLEOTIDE SEQUENCE [LARGE SCALE GENOMIC DNA]</scope>
    <source>
        <strain evidence="2 3">Pe01</strain>
    </source>
</reference>
<dbReference type="InterPro" id="IPR021005">
    <property type="entry name" value="Znf_CGNR"/>
</dbReference>
<evidence type="ECO:0000313" key="3">
    <source>
        <dbReference type="Proteomes" id="UP000826462"/>
    </source>
</evidence>
<gene>
    <name evidence="2" type="ORF">KZJ38_32555</name>
</gene>
<dbReference type="Proteomes" id="UP000826462">
    <property type="component" value="Chromosome 2"/>
</dbReference>
<feature type="domain" description="Zinc finger CGNR" evidence="1">
    <location>
        <begin position="144"/>
        <end position="186"/>
    </location>
</feature>
<accession>A0ABX8URU8</accession>
<dbReference type="RefSeq" id="WP_219801146.1">
    <property type="nucleotide sequence ID" value="NZ_CP080096.1"/>
</dbReference>
<protein>
    <submittedName>
        <fullName evidence="2">CGNR zinc finger domain-containing protein</fullName>
    </submittedName>
</protein>
<keyword evidence="3" id="KW-1185">Reference proteome</keyword>
<dbReference type="InterPro" id="IPR023286">
    <property type="entry name" value="ABATE_dom_sf"/>
</dbReference>
<dbReference type="Pfam" id="PF11706">
    <property type="entry name" value="zf-CGNR"/>
    <property type="match status" value="1"/>
</dbReference>
<dbReference type="Pfam" id="PF07336">
    <property type="entry name" value="ABATE"/>
    <property type="match status" value="1"/>
</dbReference>
<dbReference type="SUPFAM" id="SSF160904">
    <property type="entry name" value="Jann2411-like"/>
    <property type="match status" value="1"/>
</dbReference>
<proteinExistence type="predicted"/>
<sequence>MPAESATLSDDTVLDFLNTSASDETRSNEYFKSDQHVLQWMQANRLITSATLPSFTEGTLVNAARSLREAIRKTLFQRKAGLRVNVGLLNAFLMQGHYRLNLVRQSNGQVRLMHEYGHSTPEQFLAQIANAAAEMLAAGDFTLIRKCESDTCSLWFYDRTKAHRRRWCSMARCGNRRKVAAYRARRKGDDGGMA</sequence>
<evidence type="ECO:0000313" key="2">
    <source>
        <dbReference type="EMBL" id="QYD71717.1"/>
    </source>
</evidence>
<name>A0ABX8URU8_9BURK</name>